<organism evidence="1">
    <name type="scientific">viral metagenome</name>
    <dbReference type="NCBI Taxonomy" id="1070528"/>
    <lineage>
        <taxon>unclassified sequences</taxon>
        <taxon>metagenomes</taxon>
        <taxon>organismal metagenomes</taxon>
    </lineage>
</organism>
<reference evidence="1" key="1">
    <citation type="journal article" date="2020" name="Nature">
        <title>Giant virus diversity and host interactions through global metagenomics.</title>
        <authorList>
            <person name="Schulz F."/>
            <person name="Roux S."/>
            <person name="Paez-Espino D."/>
            <person name="Jungbluth S."/>
            <person name="Walsh D.A."/>
            <person name="Denef V.J."/>
            <person name="McMahon K.D."/>
            <person name="Konstantinidis K.T."/>
            <person name="Eloe-Fadrosh E.A."/>
            <person name="Kyrpides N.C."/>
            <person name="Woyke T."/>
        </authorList>
    </citation>
    <scope>NUCLEOTIDE SEQUENCE</scope>
    <source>
        <strain evidence="1">GVMAG-M-3300001348-25</strain>
    </source>
</reference>
<name>A0A6C0EHW9_9ZZZZ</name>
<protein>
    <submittedName>
        <fullName evidence="1">Uncharacterized protein</fullName>
    </submittedName>
</protein>
<accession>A0A6C0EHW9</accession>
<evidence type="ECO:0000313" key="1">
    <source>
        <dbReference type="EMBL" id="QHT28023.1"/>
    </source>
</evidence>
<proteinExistence type="predicted"/>
<sequence length="31" mass="3672">MGKLIEKQNIGEYGRKFICILHKKQPTTFIH</sequence>
<dbReference type="AlphaFoldDB" id="A0A6C0EHW9"/>
<dbReference type="EMBL" id="MN738851">
    <property type="protein sequence ID" value="QHT28023.1"/>
    <property type="molecule type" value="Genomic_DNA"/>
</dbReference>